<dbReference type="InterPro" id="IPR003594">
    <property type="entry name" value="HATPase_dom"/>
</dbReference>
<evidence type="ECO:0000256" key="2">
    <source>
        <dbReference type="ARBA" id="ARBA00004429"/>
    </source>
</evidence>
<dbReference type="EMBL" id="UINC01044591">
    <property type="protein sequence ID" value="SVB50248.1"/>
    <property type="molecule type" value="Genomic_DNA"/>
</dbReference>
<dbReference type="InterPro" id="IPR036097">
    <property type="entry name" value="HisK_dim/P_sf"/>
</dbReference>
<accession>A0A382EHN0</accession>
<evidence type="ECO:0000256" key="6">
    <source>
        <dbReference type="ARBA" id="ARBA00022553"/>
    </source>
</evidence>
<feature type="transmembrane region" description="Helical" evidence="13">
    <location>
        <begin position="178"/>
        <end position="198"/>
    </location>
</feature>
<feature type="domain" description="Histidine kinase" evidence="14">
    <location>
        <begin position="259"/>
        <end position="453"/>
    </location>
</feature>
<dbReference type="InterPro" id="IPR005467">
    <property type="entry name" value="His_kinase_dom"/>
</dbReference>
<dbReference type="InterPro" id="IPR003661">
    <property type="entry name" value="HisK_dim/P_dom"/>
</dbReference>
<evidence type="ECO:0000256" key="13">
    <source>
        <dbReference type="SAM" id="Phobius"/>
    </source>
</evidence>
<dbReference type="PANTHER" id="PTHR44936">
    <property type="entry name" value="SENSOR PROTEIN CREC"/>
    <property type="match status" value="1"/>
</dbReference>
<dbReference type="InterPro" id="IPR004358">
    <property type="entry name" value="Sig_transdc_His_kin-like_C"/>
</dbReference>
<comment type="subcellular location">
    <subcellularLocation>
        <location evidence="2">Cell inner membrane</location>
        <topology evidence="2">Multi-pass membrane protein</topology>
    </subcellularLocation>
</comment>
<evidence type="ECO:0000313" key="15">
    <source>
        <dbReference type="EMBL" id="SVB50248.1"/>
    </source>
</evidence>
<name>A0A382EHN0_9ZZZZ</name>
<dbReference type="SMART" id="SM00387">
    <property type="entry name" value="HATPase_c"/>
    <property type="match status" value="1"/>
</dbReference>
<dbReference type="SUPFAM" id="SSF47384">
    <property type="entry name" value="Homodimeric domain of signal transducing histidine kinase"/>
    <property type="match status" value="1"/>
</dbReference>
<sequence>MIQKNQNIYKLLEVLAMFYGLNKFIKKILPKRLFYRSLLIVAVPIIGLQLIISIVFFDSLWIKTNKGMTRALVGEIRTFINAYENEEYDKEFLILVFREHLDFNVKFEPLKILPTKDKERRFSPIDRTLRRELKAKFTNYWFDTTSYKNLIDLRIKYEDGYFQFYVPKERVTSSSARIFALWITMPAFLLITISIIFLKNQTRPIISLAKASEKFGRGEEVGEFMPSGALEIRQAGYEFDKMRKRITRHLNQRSEMLSGISHDLRTPLTRIKLQLAFIKDKEISNKLSNDVSEMEKMLNEYLQFASSSSEEKTETFDISELLESTVIRYEKKEITTDIPERVFLDGRKSLIGRCFNNLIDNSIKYSNNILISLKKSSNSIIIIIDDDGPGIPKNERENVFKPFYKIDKSRSDSKSSVGLGLSIASDIIRSHGGNISLETSPANGLRTKIFLPF</sequence>
<keyword evidence="9" id="KW-0418">Kinase</keyword>
<evidence type="ECO:0000259" key="14">
    <source>
        <dbReference type="PROSITE" id="PS50109"/>
    </source>
</evidence>
<keyword evidence="12 13" id="KW-0472">Membrane</keyword>
<dbReference type="Pfam" id="PF02518">
    <property type="entry name" value="HATPase_c"/>
    <property type="match status" value="1"/>
</dbReference>
<dbReference type="PROSITE" id="PS50109">
    <property type="entry name" value="HIS_KIN"/>
    <property type="match status" value="1"/>
</dbReference>
<evidence type="ECO:0000256" key="7">
    <source>
        <dbReference type="ARBA" id="ARBA00022679"/>
    </source>
</evidence>
<dbReference type="PANTHER" id="PTHR44936:SF5">
    <property type="entry name" value="SENSOR HISTIDINE KINASE ENVZ"/>
    <property type="match status" value="1"/>
</dbReference>
<evidence type="ECO:0000256" key="4">
    <source>
        <dbReference type="ARBA" id="ARBA00022475"/>
    </source>
</evidence>
<keyword evidence="5" id="KW-0997">Cell inner membrane</keyword>
<dbReference type="PRINTS" id="PR00344">
    <property type="entry name" value="BCTRLSENSOR"/>
</dbReference>
<keyword evidence="4" id="KW-1003">Cell membrane</keyword>
<dbReference type="SUPFAM" id="SSF55874">
    <property type="entry name" value="ATPase domain of HSP90 chaperone/DNA topoisomerase II/histidine kinase"/>
    <property type="match status" value="1"/>
</dbReference>
<dbReference type="GO" id="GO:0000155">
    <property type="term" value="F:phosphorelay sensor kinase activity"/>
    <property type="evidence" value="ECO:0007669"/>
    <property type="project" value="InterPro"/>
</dbReference>
<comment type="catalytic activity">
    <reaction evidence="1">
        <text>ATP + protein L-histidine = ADP + protein N-phospho-L-histidine.</text>
        <dbReference type="EC" id="2.7.13.3"/>
    </reaction>
</comment>
<dbReference type="SMART" id="SM00388">
    <property type="entry name" value="HisKA"/>
    <property type="match status" value="1"/>
</dbReference>
<evidence type="ECO:0000256" key="1">
    <source>
        <dbReference type="ARBA" id="ARBA00000085"/>
    </source>
</evidence>
<keyword evidence="6" id="KW-0597">Phosphoprotein</keyword>
<organism evidence="15">
    <name type="scientific">marine metagenome</name>
    <dbReference type="NCBI Taxonomy" id="408172"/>
    <lineage>
        <taxon>unclassified sequences</taxon>
        <taxon>metagenomes</taxon>
        <taxon>ecological metagenomes</taxon>
    </lineage>
</organism>
<dbReference type="CDD" id="cd00082">
    <property type="entry name" value="HisKA"/>
    <property type="match status" value="1"/>
</dbReference>
<gene>
    <name evidence="15" type="ORF">METZ01_LOCUS203102</name>
</gene>
<feature type="transmembrane region" description="Helical" evidence="13">
    <location>
        <begin position="37"/>
        <end position="62"/>
    </location>
</feature>
<proteinExistence type="predicted"/>
<evidence type="ECO:0000256" key="3">
    <source>
        <dbReference type="ARBA" id="ARBA00012438"/>
    </source>
</evidence>
<keyword evidence="8 13" id="KW-0812">Transmembrane</keyword>
<evidence type="ECO:0000256" key="5">
    <source>
        <dbReference type="ARBA" id="ARBA00022519"/>
    </source>
</evidence>
<keyword evidence="11" id="KW-0902">Two-component regulatory system</keyword>
<dbReference type="InterPro" id="IPR050980">
    <property type="entry name" value="2C_sensor_his_kinase"/>
</dbReference>
<dbReference type="Pfam" id="PF00512">
    <property type="entry name" value="HisKA"/>
    <property type="match status" value="1"/>
</dbReference>
<evidence type="ECO:0000256" key="11">
    <source>
        <dbReference type="ARBA" id="ARBA00023012"/>
    </source>
</evidence>
<protein>
    <recommendedName>
        <fullName evidence="3">histidine kinase</fullName>
        <ecNumber evidence="3">2.7.13.3</ecNumber>
    </recommendedName>
</protein>
<keyword evidence="7" id="KW-0808">Transferase</keyword>
<dbReference type="GO" id="GO:0005886">
    <property type="term" value="C:plasma membrane"/>
    <property type="evidence" value="ECO:0007669"/>
    <property type="project" value="UniProtKB-SubCell"/>
</dbReference>
<dbReference type="Gene3D" id="3.30.565.10">
    <property type="entry name" value="Histidine kinase-like ATPase, C-terminal domain"/>
    <property type="match status" value="1"/>
</dbReference>
<dbReference type="AlphaFoldDB" id="A0A382EHN0"/>
<evidence type="ECO:0000256" key="8">
    <source>
        <dbReference type="ARBA" id="ARBA00022692"/>
    </source>
</evidence>
<dbReference type="Gene3D" id="1.10.287.130">
    <property type="match status" value="1"/>
</dbReference>
<keyword evidence="10 13" id="KW-1133">Transmembrane helix</keyword>
<evidence type="ECO:0000256" key="12">
    <source>
        <dbReference type="ARBA" id="ARBA00023136"/>
    </source>
</evidence>
<reference evidence="15" key="1">
    <citation type="submission" date="2018-05" db="EMBL/GenBank/DDBJ databases">
        <authorList>
            <person name="Lanie J.A."/>
            <person name="Ng W.-L."/>
            <person name="Kazmierczak K.M."/>
            <person name="Andrzejewski T.M."/>
            <person name="Davidsen T.M."/>
            <person name="Wayne K.J."/>
            <person name="Tettelin H."/>
            <person name="Glass J.I."/>
            <person name="Rusch D."/>
            <person name="Podicherti R."/>
            <person name="Tsui H.-C.T."/>
            <person name="Winkler M.E."/>
        </authorList>
    </citation>
    <scope>NUCLEOTIDE SEQUENCE</scope>
</reference>
<evidence type="ECO:0000256" key="10">
    <source>
        <dbReference type="ARBA" id="ARBA00022989"/>
    </source>
</evidence>
<evidence type="ECO:0000256" key="9">
    <source>
        <dbReference type="ARBA" id="ARBA00022777"/>
    </source>
</evidence>
<dbReference type="InterPro" id="IPR036890">
    <property type="entry name" value="HATPase_C_sf"/>
</dbReference>
<dbReference type="EC" id="2.7.13.3" evidence="3"/>